<proteinExistence type="predicted"/>
<dbReference type="SUPFAM" id="SSF56399">
    <property type="entry name" value="ADP-ribosylation"/>
    <property type="match status" value="1"/>
</dbReference>
<protein>
    <recommendedName>
        <fullName evidence="1">PARP catalytic domain-containing protein</fullName>
    </recommendedName>
</protein>
<evidence type="ECO:0000313" key="2">
    <source>
        <dbReference type="EMBL" id="CEM15977.1"/>
    </source>
</evidence>
<evidence type="ECO:0000259" key="1">
    <source>
        <dbReference type="Pfam" id="PF00644"/>
    </source>
</evidence>
<accession>A0A0G4FP21</accession>
<dbReference type="AlphaFoldDB" id="A0A0G4FP21"/>
<dbReference type="GO" id="GO:0003950">
    <property type="term" value="F:NAD+ poly-ADP-ribosyltransferase activity"/>
    <property type="evidence" value="ECO:0007669"/>
    <property type="project" value="InterPro"/>
</dbReference>
<dbReference type="VEuPathDB" id="CryptoDB:Cvel_3565"/>
<name>A0A0G4FP21_9ALVE</name>
<dbReference type="PhylomeDB" id="A0A0G4FP21"/>
<dbReference type="EMBL" id="CDMZ01000518">
    <property type="protein sequence ID" value="CEM15977.1"/>
    <property type="molecule type" value="Genomic_DNA"/>
</dbReference>
<sequence>MRSSPLKLLQNSAFNYWRGDAPPGHKQLYHGTSTHNAGGILQHGLRASRNGTLGRGVYFTDNKETAMAIARYRARQTGGGRAVVVLCDVPEAHTRNTAMHAPWAGVSRDFREYCVNEKEVTVRAVEPVPP</sequence>
<feature type="domain" description="PARP catalytic" evidence="1">
    <location>
        <begin position="24"/>
        <end position="90"/>
    </location>
</feature>
<dbReference type="Pfam" id="PF00644">
    <property type="entry name" value="PARP"/>
    <property type="match status" value="1"/>
</dbReference>
<gene>
    <name evidence="2" type="ORF">Cvel_3565</name>
</gene>
<organism evidence="2">
    <name type="scientific">Chromera velia CCMP2878</name>
    <dbReference type="NCBI Taxonomy" id="1169474"/>
    <lineage>
        <taxon>Eukaryota</taxon>
        <taxon>Sar</taxon>
        <taxon>Alveolata</taxon>
        <taxon>Colpodellida</taxon>
        <taxon>Chromeraceae</taxon>
        <taxon>Chromera</taxon>
    </lineage>
</organism>
<dbReference type="Gene3D" id="3.90.228.10">
    <property type="match status" value="1"/>
</dbReference>
<reference evidence="2" key="1">
    <citation type="submission" date="2014-11" db="EMBL/GenBank/DDBJ databases">
        <authorList>
            <person name="Otto D Thomas"/>
            <person name="Naeem Raeece"/>
        </authorList>
    </citation>
    <scope>NUCLEOTIDE SEQUENCE</scope>
</reference>
<dbReference type="InterPro" id="IPR012317">
    <property type="entry name" value="Poly(ADP-ribose)pol_cat_dom"/>
</dbReference>